<dbReference type="InterPro" id="IPR050640">
    <property type="entry name" value="Bact_2-comp_sensor_kinase"/>
</dbReference>
<sequence length="608" mass="68874">MRKMLNKLKHRYGDMKLQSKFTIALVLAVTVPLILLGVFFYGKLYEMTVSYTIRREQDISAKTSPQIDHMLLQVTDTYDALSEEPFYQTLFHQPVNAPFSMLAASKSGDTFCQSVMGLTDNSLVTNIRIYVDLPNNSSLFSSTKEKIFYPVSEIRGTYWHGIFQSTNTSELFCPPFYLGTQEKSNCGDMAYIHTASIYYHGSPIKAYVAVYYSSSHLIKVLNENLGLKGSVSYIVNERNSLVASSDESLSGIYWLGYEDISQSFMSSNNFIEKNILGNKIYSCFYRIHQPGWFMVTILPSKPLIAQSNTMIMQFAFFYLLFLILALFLSGRLSRSITGRISSVIGQMRKVRQGPPVAMDSPVYHDEVGDLIDTYNYMTRKMNQLMDNQAKAAEDLRIAEFNSLQAQINPHFLYNTMDMINWMAQQGRTEEVTNAVQNLSRFYKLTLSQKKSISTIAKEEEHVSIYIHLQNMRYHDSIQFISDIPDELMNDQIPKLTLQPVVENAILHGILETTSKSGTIVLTGWQEDQDLVLLISDDGVGMSNEKLDTILTGTGSSSGKGTNIAIYNTHRRLQILYGPDYGLFYSSEPGKGTEVQIRIPARKASTQEM</sequence>
<evidence type="ECO:0000256" key="5">
    <source>
        <dbReference type="SAM" id="Phobius"/>
    </source>
</evidence>
<dbReference type="InterPro" id="IPR003594">
    <property type="entry name" value="HATPase_dom"/>
</dbReference>
<dbReference type="Proteomes" id="UP001652409">
    <property type="component" value="Unassembled WGS sequence"/>
</dbReference>
<keyword evidence="5" id="KW-0472">Membrane</keyword>
<dbReference type="Gene3D" id="3.30.565.10">
    <property type="entry name" value="Histidine kinase-like ATPase, C-terminal domain"/>
    <property type="match status" value="1"/>
</dbReference>
<dbReference type="GO" id="GO:0016301">
    <property type="term" value="F:kinase activity"/>
    <property type="evidence" value="ECO:0007669"/>
    <property type="project" value="UniProtKB-KW"/>
</dbReference>
<keyword evidence="4 7" id="KW-0418">Kinase</keyword>
<dbReference type="PANTHER" id="PTHR34220">
    <property type="entry name" value="SENSOR HISTIDINE KINASE YPDA"/>
    <property type="match status" value="1"/>
</dbReference>
<comment type="subcellular location">
    <subcellularLocation>
        <location evidence="1">Membrane</location>
    </subcellularLocation>
</comment>
<gene>
    <name evidence="7" type="ORF">OCV61_00410</name>
</gene>
<dbReference type="Pfam" id="PF02518">
    <property type="entry name" value="HATPase_c"/>
    <property type="match status" value="1"/>
</dbReference>
<evidence type="ECO:0000313" key="8">
    <source>
        <dbReference type="Proteomes" id="UP001652409"/>
    </source>
</evidence>
<dbReference type="Gene3D" id="6.10.340.10">
    <property type="match status" value="1"/>
</dbReference>
<evidence type="ECO:0000256" key="4">
    <source>
        <dbReference type="ARBA" id="ARBA00022777"/>
    </source>
</evidence>
<reference evidence="7 8" key="1">
    <citation type="journal article" date="2021" name="ISME Commun">
        <title>Automated analysis of genomic sequences facilitates high-throughput and comprehensive description of bacteria.</title>
        <authorList>
            <person name="Hitch T.C.A."/>
        </authorList>
    </citation>
    <scope>NUCLEOTIDE SEQUENCE [LARGE SCALE GENOMIC DNA]</scope>
    <source>
        <strain evidence="7 8">Sanger_23</strain>
    </source>
</reference>
<name>A0ABT2TQZ4_9FIRM</name>
<feature type="domain" description="HAMP" evidence="6">
    <location>
        <begin position="334"/>
        <end position="386"/>
    </location>
</feature>
<dbReference type="PANTHER" id="PTHR34220:SF7">
    <property type="entry name" value="SENSOR HISTIDINE KINASE YPDA"/>
    <property type="match status" value="1"/>
</dbReference>
<evidence type="ECO:0000259" key="6">
    <source>
        <dbReference type="PROSITE" id="PS50885"/>
    </source>
</evidence>
<keyword evidence="5" id="KW-0812">Transmembrane</keyword>
<evidence type="ECO:0000313" key="7">
    <source>
        <dbReference type="EMBL" id="MCU6763874.1"/>
    </source>
</evidence>
<dbReference type="SUPFAM" id="SSF55874">
    <property type="entry name" value="ATPase domain of HSP90 chaperone/DNA topoisomerase II/histidine kinase"/>
    <property type="match status" value="1"/>
</dbReference>
<accession>A0ABT2TQZ4</accession>
<dbReference type="RefSeq" id="WP_158420066.1">
    <property type="nucleotide sequence ID" value="NZ_JAOQJL010000001.1"/>
</dbReference>
<proteinExistence type="predicted"/>
<evidence type="ECO:0000256" key="3">
    <source>
        <dbReference type="ARBA" id="ARBA00022679"/>
    </source>
</evidence>
<keyword evidence="5" id="KW-1133">Transmembrane helix</keyword>
<keyword evidence="2" id="KW-0597">Phosphoprotein</keyword>
<keyword evidence="8" id="KW-1185">Reference proteome</keyword>
<feature type="transmembrane region" description="Helical" evidence="5">
    <location>
        <begin position="21"/>
        <end position="42"/>
    </location>
</feature>
<dbReference type="Pfam" id="PF06580">
    <property type="entry name" value="His_kinase"/>
    <property type="match status" value="1"/>
</dbReference>
<dbReference type="InterPro" id="IPR010559">
    <property type="entry name" value="Sig_transdc_His_kin_internal"/>
</dbReference>
<evidence type="ECO:0000256" key="1">
    <source>
        <dbReference type="ARBA" id="ARBA00004370"/>
    </source>
</evidence>
<dbReference type="InterPro" id="IPR036890">
    <property type="entry name" value="HATPase_C_sf"/>
</dbReference>
<comment type="caution">
    <text evidence="7">The sequence shown here is derived from an EMBL/GenBank/DDBJ whole genome shotgun (WGS) entry which is preliminary data.</text>
</comment>
<dbReference type="InterPro" id="IPR003660">
    <property type="entry name" value="HAMP_dom"/>
</dbReference>
<organism evidence="7 8">
    <name type="scientific">Blautia ammoniilytica</name>
    <dbReference type="NCBI Taxonomy" id="2981782"/>
    <lineage>
        <taxon>Bacteria</taxon>
        <taxon>Bacillati</taxon>
        <taxon>Bacillota</taxon>
        <taxon>Clostridia</taxon>
        <taxon>Lachnospirales</taxon>
        <taxon>Lachnospiraceae</taxon>
        <taxon>Blautia</taxon>
    </lineage>
</organism>
<dbReference type="EMBL" id="JAOQJL010000001">
    <property type="protein sequence ID" value="MCU6763874.1"/>
    <property type="molecule type" value="Genomic_DNA"/>
</dbReference>
<feature type="transmembrane region" description="Helical" evidence="5">
    <location>
        <begin position="310"/>
        <end position="329"/>
    </location>
</feature>
<dbReference type="PROSITE" id="PS50885">
    <property type="entry name" value="HAMP"/>
    <property type="match status" value="1"/>
</dbReference>
<protein>
    <submittedName>
        <fullName evidence="7">Sensor histidine kinase</fullName>
    </submittedName>
</protein>
<evidence type="ECO:0000256" key="2">
    <source>
        <dbReference type="ARBA" id="ARBA00022553"/>
    </source>
</evidence>
<keyword evidence="3" id="KW-0808">Transferase</keyword>